<dbReference type="EMBL" id="JBDFQZ010000004">
    <property type="protein sequence ID" value="KAK9735117.1"/>
    <property type="molecule type" value="Genomic_DNA"/>
</dbReference>
<evidence type="ECO:0000256" key="3">
    <source>
        <dbReference type="ARBA" id="ARBA00023125"/>
    </source>
</evidence>
<organism evidence="8 9">
    <name type="scientific">Saponaria officinalis</name>
    <name type="common">Common soapwort</name>
    <name type="synonym">Lychnis saponaria</name>
    <dbReference type="NCBI Taxonomy" id="3572"/>
    <lineage>
        <taxon>Eukaryota</taxon>
        <taxon>Viridiplantae</taxon>
        <taxon>Streptophyta</taxon>
        <taxon>Embryophyta</taxon>
        <taxon>Tracheophyta</taxon>
        <taxon>Spermatophyta</taxon>
        <taxon>Magnoliopsida</taxon>
        <taxon>eudicotyledons</taxon>
        <taxon>Gunneridae</taxon>
        <taxon>Pentapetalae</taxon>
        <taxon>Caryophyllales</taxon>
        <taxon>Caryophyllaceae</taxon>
        <taxon>Caryophylleae</taxon>
        <taxon>Saponaria</taxon>
    </lineage>
</organism>
<keyword evidence="2 6" id="KW-0805">Transcription regulation</keyword>
<dbReference type="PRINTS" id="PR00616">
    <property type="entry name" value="CCAATSUBUNTB"/>
</dbReference>
<evidence type="ECO:0000256" key="6">
    <source>
        <dbReference type="RuleBase" id="RU367155"/>
    </source>
</evidence>
<comment type="subcellular location">
    <subcellularLocation>
        <location evidence="1 6">Nucleus</location>
    </subcellularLocation>
</comment>
<feature type="region of interest" description="Disordered" evidence="7">
    <location>
        <begin position="171"/>
        <end position="230"/>
    </location>
</feature>
<dbReference type="Pfam" id="PF02045">
    <property type="entry name" value="CBFB_NFYA"/>
    <property type="match status" value="1"/>
</dbReference>
<dbReference type="InterPro" id="IPR001289">
    <property type="entry name" value="NFYA"/>
</dbReference>
<dbReference type="EMBL" id="JBDFQZ010000004">
    <property type="protein sequence ID" value="KAK9735122.1"/>
    <property type="molecule type" value="Genomic_DNA"/>
</dbReference>
<dbReference type="EMBL" id="JBDFQZ010000004">
    <property type="protein sequence ID" value="KAK9735113.1"/>
    <property type="molecule type" value="Genomic_DNA"/>
</dbReference>
<keyword evidence="3 6" id="KW-0238">DNA-binding</keyword>
<evidence type="ECO:0000313" key="8">
    <source>
        <dbReference type="EMBL" id="KAK9735113.1"/>
    </source>
</evidence>
<evidence type="ECO:0000256" key="5">
    <source>
        <dbReference type="ARBA" id="ARBA00023242"/>
    </source>
</evidence>
<feature type="compositionally biased region" description="Basic and acidic residues" evidence="7">
    <location>
        <begin position="174"/>
        <end position="191"/>
    </location>
</feature>
<gene>
    <name evidence="8" type="ORF">RND81_04G185300</name>
</gene>
<comment type="caution">
    <text evidence="8">The sequence shown here is derived from an EMBL/GenBank/DDBJ whole genome shotgun (WGS) entry which is preliminary data.</text>
</comment>
<reference evidence="8 9" key="1">
    <citation type="submission" date="2024-03" db="EMBL/GenBank/DDBJ databases">
        <title>WGS assembly of Saponaria officinalis var. Norfolk2.</title>
        <authorList>
            <person name="Jenkins J."/>
            <person name="Shu S."/>
            <person name="Grimwood J."/>
            <person name="Barry K."/>
            <person name="Goodstein D."/>
            <person name="Schmutz J."/>
            <person name="Leebens-Mack J."/>
            <person name="Osbourn A."/>
        </authorList>
    </citation>
    <scope>NUCLEOTIDE SEQUENCE [LARGE SCALE GENOMIC DNA]</scope>
    <source>
        <strain evidence="9">cv. Norfolk2</strain>
        <strain evidence="8">JIC</strain>
        <tissue evidence="8">Leaf</tissue>
    </source>
</reference>
<comment type="subunit">
    <text evidence="6">Heterotrimer.</text>
</comment>
<dbReference type="GO" id="GO:0003700">
    <property type="term" value="F:DNA-binding transcription factor activity"/>
    <property type="evidence" value="ECO:0007669"/>
    <property type="project" value="UniProtKB-UniRule"/>
</dbReference>
<keyword evidence="5 6" id="KW-0539">Nucleus</keyword>
<feature type="compositionally biased region" description="Basic residues" evidence="7">
    <location>
        <begin position="192"/>
        <end position="202"/>
    </location>
</feature>
<protein>
    <recommendedName>
        <fullName evidence="6">Nuclear transcription factor Y subunit</fullName>
    </recommendedName>
</protein>
<keyword evidence="4 6" id="KW-0804">Transcription</keyword>
<comment type="similarity">
    <text evidence="6">Belongs to the NFYA/HAP2 subunit family.</text>
</comment>
<evidence type="ECO:0000256" key="2">
    <source>
        <dbReference type="ARBA" id="ARBA00023015"/>
    </source>
</evidence>
<dbReference type="PANTHER" id="PTHR12632">
    <property type="entry name" value="TRANSCRIPTION FACTOR NF-Y ALPHA-RELATED"/>
    <property type="match status" value="1"/>
</dbReference>
<name>A0AAW1LPF3_SAPOF</name>
<dbReference type="GO" id="GO:0003677">
    <property type="term" value="F:DNA binding"/>
    <property type="evidence" value="ECO:0007669"/>
    <property type="project" value="UniProtKB-KW"/>
</dbReference>
<evidence type="ECO:0000256" key="1">
    <source>
        <dbReference type="ARBA" id="ARBA00004123"/>
    </source>
</evidence>
<evidence type="ECO:0000256" key="4">
    <source>
        <dbReference type="ARBA" id="ARBA00023163"/>
    </source>
</evidence>
<sequence>MHKSTINGQVPPFTSIPWWVSSGSQDGHVIQANINQIDWADDHQKSVDFQKSQNIVGQSSDKEKELVFQSVFSAEENKNSFREISMSNHRTNSFQQFPPSQHKGYVELGDLGLSQPTVYANYALGDQCRGSFAAYGAPPMGRVMLPFSLTTEDGPIYVNPKQYHGILRRRKMRAKEGLKQKSSREKPYLHESRHRHACRRPRGVGGRFLNTKTLEDQKNNPEPKKTFTNDQLLYHSSESSASEVLQSDSLNLNSSKDVSDNKTSNPCTSEVSSLYYSKDFDCFSLNPARPFSFHPLATLEGSGQGQGSPWVTATDTCCDFFKL</sequence>
<dbReference type="Proteomes" id="UP001443914">
    <property type="component" value="Unassembled WGS sequence"/>
</dbReference>
<dbReference type="AlphaFoldDB" id="A0AAW1LPF3"/>
<dbReference type="GO" id="GO:0005634">
    <property type="term" value="C:nucleus"/>
    <property type="evidence" value="ECO:0007669"/>
    <property type="project" value="UniProtKB-SubCell"/>
</dbReference>
<dbReference type="SMART" id="SM00521">
    <property type="entry name" value="CBF"/>
    <property type="match status" value="1"/>
</dbReference>
<keyword evidence="9" id="KW-1185">Reference proteome</keyword>
<dbReference type="Gene3D" id="6.10.250.2430">
    <property type="match status" value="1"/>
</dbReference>
<proteinExistence type="inferred from homology"/>
<dbReference type="EMBL" id="JBDFQZ010000004">
    <property type="protein sequence ID" value="KAK9735118.1"/>
    <property type="molecule type" value="Genomic_DNA"/>
</dbReference>
<dbReference type="PROSITE" id="PS51152">
    <property type="entry name" value="NFYA_HAP2_2"/>
    <property type="match status" value="1"/>
</dbReference>
<evidence type="ECO:0000256" key="7">
    <source>
        <dbReference type="SAM" id="MobiDB-lite"/>
    </source>
</evidence>
<feature type="compositionally biased region" description="Basic and acidic residues" evidence="7">
    <location>
        <begin position="213"/>
        <end position="227"/>
    </location>
</feature>
<dbReference type="EMBL" id="JBDFQZ010000004">
    <property type="protein sequence ID" value="KAK9735115.1"/>
    <property type="molecule type" value="Genomic_DNA"/>
</dbReference>
<evidence type="ECO:0000313" key="9">
    <source>
        <dbReference type="Proteomes" id="UP001443914"/>
    </source>
</evidence>
<dbReference type="EMBL" id="JBDFQZ010000004">
    <property type="protein sequence ID" value="KAK9735116.1"/>
    <property type="molecule type" value="Genomic_DNA"/>
</dbReference>
<accession>A0AAW1LPF3</accession>
<comment type="function">
    <text evidence="6">Component of the sequence-specific heterotrimeric transcription factor (NF-Y) which specifically recognizes a 5'-CCAAT-3' box motif found in the promoters of its target genes.</text>
</comment>